<reference evidence="1" key="1">
    <citation type="journal article" date="2018" name="Genome Biol. Evol.">
        <title>Genomics and development of Lentinus tigrinus, a white-rot wood-decaying mushroom with dimorphic fruiting bodies.</title>
        <authorList>
            <person name="Wu B."/>
            <person name="Xu Z."/>
            <person name="Knudson A."/>
            <person name="Carlson A."/>
            <person name="Chen N."/>
            <person name="Kovaka S."/>
            <person name="LaButti K."/>
            <person name="Lipzen A."/>
            <person name="Pennachio C."/>
            <person name="Riley R."/>
            <person name="Schakwitz W."/>
            <person name="Umezawa K."/>
            <person name="Ohm R.A."/>
            <person name="Grigoriev I.V."/>
            <person name="Nagy L.G."/>
            <person name="Gibbons J."/>
            <person name="Hibbett D."/>
        </authorList>
    </citation>
    <scope>NUCLEOTIDE SEQUENCE [LARGE SCALE GENOMIC DNA]</scope>
    <source>
        <strain evidence="1">ALCF2SS1-6</strain>
    </source>
</reference>
<gene>
    <name evidence="1" type="ORF">L227DRAFT_255268</name>
</gene>
<protein>
    <submittedName>
        <fullName evidence="1">Uncharacterized protein</fullName>
    </submittedName>
</protein>
<evidence type="ECO:0000313" key="1">
    <source>
        <dbReference type="EMBL" id="RPD56567.1"/>
    </source>
</evidence>
<sequence>MVMTQSATAPSSSALCASTPSMIIKSTSLSAKAVVKTHRTVPVVASKVTRVVCMVATYICISSPVPRCNPHIHAIHDRHLHRHCPPPRHHLRDRRLRLPPAACPRYPFPFLPLPQGLHEPHLTQRQRRHSFPCHRRPLVHPRLWKPLHRDSGCAACGHHAAQRPPL</sequence>
<name>A0A5C2RZU8_9APHY</name>
<dbReference type="EMBL" id="ML122287">
    <property type="protein sequence ID" value="RPD56567.1"/>
    <property type="molecule type" value="Genomic_DNA"/>
</dbReference>
<keyword evidence="2" id="KW-1185">Reference proteome</keyword>
<evidence type="ECO:0000313" key="2">
    <source>
        <dbReference type="Proteomes" id="UP000313359"/>
    </source>
</evidence>
<dbReference type="AlphaFoldDB" id="A0A5C2RZU8"/>
<accession>A0A5C2RZU8</accession>
<proteinExistence type="predicted"/>
<organism evidence="1 2">
    <name type="scientific">Lentinus tigrinus ALCF2SS1-6</name>
    <dbReference type="NCBI Taxonomy" id="1328759"/>
    <lineage>
        <taxon>Eukaryota</taxon>
        <taxon>Fungi</taxon>
        <taxon>Dikarya</taxon>
        <taxon>Basidiomycota</taxon>
        <taxon>Agaricomycotina</taxon>
        <taxon>Agaricomycetes</taxon>
        <taxon>Polyporales</taxon>
        <taxon>Polyporaceae</taxon>
        <taxon>Lentinus</taxon>
    </lineage>
</organism>
<dbReference type="Proteomes" id="UP000313359">
    <property type="component" value="Unassembled WGS sequence"/>
</dbReference>